<dbReference type="AlphaFoldDB" id="A0A4S4MDM6"/>
<keyword evidence="3" id="KW-1185">Reference proteome</keyword>
<dbReference type="Proteomes" id="UP000310158">
    <property type="component" value="Unassembled WGS sequence"/>
</dbReference>
<evidence type="ECO:0000256" key="1">
    <source>
        <dbReference type="SAM" id="MobiDB-lite"/>
    </source>
</evidence>
<reference evidence="2 3" key="1">
    <citation type="submission" date="2019-02" db="EMBL/GenBank/DDBJ databases">
        <title>Genome sequencing of the rare red list fungi Bondarzewia mesenterica.</title>
        <authorList>
            <person name="Buettner E."/>
            <person name="Kellner H."/>
        </authorList>
    </citation>
    <scope>NUCLEOTIDE SEQUENCE [LARGE SCALE GENOMIC DNA]</scope>
    <source>
        <strain evidence="2 3">DSM 108281</strain>
    </source>
</reference>
<feature type="region of interest" description="Disordered" evidence="1">
    <location>
        <begin position="28"/>
        <end position="49"/>
    </location>
</feature>
<organism evidence="2 3">
    <name type="scientific">Bondarzewia mesenterica</name>
    <dbReference type="NCBI Taxonomy" id="1095465"/>
    <lineage>
        <taxon>Eukaryota</taxon>
        <taxon>Fungi</taxon>
        <taxon>Dikarya</taxon>
        <taxon>Basidiomycota</taxon>
        <taxon>Agaricomycotina</taxon>
        <taxon>Agaricomycetes</taxon>
        <taxon>Russulales</taxon>
        <taxon>Bondarzewiaceae</taxon>
        <taxon>Bondarzewia</taxon>
    </lineage>
</organism>
<comment type="caution">
    <text evidence="2">The sequence shown here is derived from an EMBL/GenBank/DDBJ whole genome shotgun (WGS) entry which is preliminary data.</text>
</comment>
<sequence>MSSYYERHRKERLDYQHRYNAVKRQIGRRKISKQARETAEKSIRQKQKENRLSYTNSIVCRSTGSEQDSERTPVMAAQEESLMSRCLTLQDEVKKSNPSDWSAQYIHNLQYLLNKHLSLARIDIQHPTMNGDDFRVQLHGHRRLIAGLHQQLEFMSQGTHVYGLAAEDDALVFAGRRVNKVVFRKLFGF</sequence>
<gene>
    <name evidence="2" type="ORF">EW146_g354</name>
</gene>
<feature type="compositionally biased region" description="Basic and acidic residues" evidence="1">
    <location>
        <begin position="34"/>
        <end position="49"/>
    </location>
</feature>
<evidence type="ECO:0000313" key="3">
    <source>
        <dbReference type="Proteomes" id="UP000310158"/>
    </source>
</evidence>
<dbReference type="EMBL" id="SGPL01000007">
    <property type="protein sequence ID" value="THH21170.1"/>
    <property type="molecule type" value="Genomic_DNA"/>
</dbReference>
<dbReference type="OrthoDB" id="3264042at2759"/>
<proteinExistence type="predicted"/>
<accession>A0A4S4MDM6</accession>
<name>A0A4S4MDM6_9AGAM</name>
<protein>
    <submittedName>
        <fullName evidence="2">Uncharacterized protein</fullName>
    </submittedName>
</protein>
<evidence type="ECO:0000313" key="2">
    <source>
        <dbReference type="EMBL" id="THH21170.1"/>
    </source>
</evidence>